<feature type="transmembrane region" description="Helical" evidence="6">
    <location>
        <begin position="38"/>
        <end position="56"/>
    </location>
</feature>
<comment type="similarity">
    <text evidence="2">Belongs to the EamA transporter family.</text>
</comment>
<evidence type="ECO:0000313" key="8">
    <source>
        <dbReference type="EMBL" id="MCH4564280.1"/>
    </source>
</evidence>
<evidence type="ECO:0000256" key="3">
    <source>
        <dbReference type="ARBA" id="ARBA00022692"/>
    </source>
</evidence>
<dbReference type="Proteomes" id="UP001202117">
    <property type="component" value="Unassembled WGS sequence"/>
</dbReference>
<dbReference type="InterPro" id="IPR000620">
    <property type="entry name" value="EamA_dom"/>
</dbReference>
<dbReference type="InterPro" id="IPR050638">
    <property type="entry name" value="AA-Vitamin_Transporters"/>
</dbReference>
<accession>A0ABS9RWS8</accession>
<reference evidence="8 9" key="1">
    <citation type="submission" date="2022-02" db="EMBL/GenBank/DDBJ databases">
        <title>Halomonas fukangensis sp. nov., a halophilic bacterium isolated from a bulk soil of Kalidium foliatum at Fukang.</title>
        <authorList>
            <person name="Huang Y."/>
        </authorList>
    </citation>
    <scope>NUCLEOTIDE SEQUENCE [LARGE SCALE GENOMIC DNA]</scope>
    <source>
        <strain evidence="8 9">EGI 63088</strain>
    </source>
</reference>
<dbReference type="Pfam" id="PF00892">
    <property type="entry name" value="EamA"/>
    <property type="match status" value="1"/>
</dbReference>
<dbReference type="PANTHER" id="PTHR32322:SF2">
    <property type="entry name" value="EAMA DOMAIN-CONTAINING PROTEIN"/>
    <property type="match status" value="1"/>
</dbReference>
<organism evidence="8 9">
    <name type="scientific">Halomonas flagellata</name>
    <dbReference type="NCBI Taxonomy" id="2920385"/>
    <lineage>
        <taxon>Bacteria</taxon>
        <taxon>Pseudomonadati</taxon>
        <taxon>Pseudomonadota</taxon>
        <taxon>Gammaproteobacteria</taxon>
        <taxon>Oceanospirillales</taxon>
        <taxon>Halomonadaceae</taxon>
        <taxon>Halomonas</taxon>
    </lineage>
</organism>
<feature type="transmembrane region" description="Helical" evidence="6">
    <location>
        <begin position="192"/>
        <end position="211"/>
    </location>
</feature>
<evidence type="ECO:0000256" key="1">
    <source>
        <dbReference type="ARBA" id="ARBA00004141"/>
    </source>
</evidence>
<protein>
    <submittedName>
        <fullName evidence="8">EamA family transporter</fullName>
    </submittedName>
</protein>
<feature type="transmembrane region" description="Helical" evidence="6">
    <location>
        <begin position="153"/>
        <end position="172"/>
    </location>
</feature>
<name>A0ABS9RWS8_9GAMM</name>
<feature type="transmembrane region" description="Helical" evidence="6">
    <location>
        <begin position="121"/>
        <end position="141"/>
    </location>
</feature>
<evidence type="ECO:0000313" key="9">
    <source>
        <dbReference type="Proteomes" id="UP001202117"/>
    </source>
</evidence>
<keyword evidence="9" id="KW-1185">Reference proteome</keyword>
<gene>
    <name evidence="8" type="ORF">MKP05_14290</name>
</gene>
<dbReference type="EMBL" id="JAKVPY010000017">
    <property type="protein sequence ID" value="MCH4564280.1"/>
    <property type="molecule type" value="Genomic_DNA"/>
</dbReference>
<feature type="domain" description="EamA" evidence="7">
    <location>
        <begin position="156"/>
        <end position="295"/>
    </location>
</feature>
<keyword evidence="3 6" id="KW-0812">Transmembrane</keyword>
<evidence type="ECO:0000256" key="2">
    <source>
        <dbReference type="ARBA" id="ARBA00007362"/>
    </source>
</evidence>
<feature type="transmembrane region" description="Helical" evidence="6">
    <location>
        <begin position="253"/>
        <end position="270"/>
    </location>
</feature>
<evidence type="ECO:0000259" key="7">
    <source>
        <dbReference type="Pfam" id="PF00892"/>
    </source>
</evidence>
<comment type="subcellular location">
    <subcellularLocation>
        <location evidence="1">Membrane</location>
        <topology evidence="1">Multi-pass membrane protein</topology>
    </subcellularLocation>
</comment>
<dbReference type="SUPFAM" id="SSF103481">
    <property type="entry name" value="Multidrug resistance efflux transporter EmrE"/>
    <property type="match status" value="2"/>
</dbReference>
<keyword evidence="4 6" id="KW-1133">Transmembrane helix</keyword>
<dbReference type="InterPro" id="IPR037185">
    <property type="entry name" value="EmrE-like"/>
</dbReference>
<evidence type="ECO:0000256" key="6">
    <source>
        <dbReference type="SAM" id="Phobius"/>
    </source>
</evidence>
<feature type="transmembrane region" description="Helical" evidence="6">
    <location>
        <begin position="68"/>
        <end position="89"/>
    </location>
</feature>
<feature type="transmembrane region" description="Helical" evidence="6">
    <location>
        <begin position="95"/>
        <end position="114"/>
    </location>
</feature>
<keyword evidence="5 6" id="KW-0472">Membrane</keyword>
<dbReference type="RefSeq" id="WP_240568944.1">
    <property type="nucleotide sequence ID" value="NZ_JAKVPY010000017.1"/>
</dbReference>
<sequence length="305" mass="32086">MTTTASPTRVAHLGMLLWAVLVGLSFPAVGLMSELPPLSLTALRFAIACAGLWWLARRSPAFLPGWRALPLYGLMGLCLAGFFGAMFWAAHHATALSMATLYVTVPLLAFLLGLGFGVERLAWRLPAILALGAAGALGLAFAESLGEPEGVSLGVGEAVFFLGCVSSALYPVLSKWGLASGRLAESAAVRTFWSLGLGGGLIGLLGLAIEPVGRLAAMSRHDLLLLIYLGLFSSALTFWLMQRATAVLTPGAVTAYGYLVPFVSMLLLFIESPERIGWVWLPGSLLVLTAIALLLRNGRPPTPAG</sequence>
<feature type="transmembrane region" description="Helical" evidence="6">
    <location>
        <begin position="223"/>
        <end position="241"/>
    </location>
</feature>
<feature type="transmembrane region" description="Helical" evidence="6">
    <location>
        <begin position="12"/>
        <end position="32"/>
    </location>
</feature>
<proteinExistence type="inferred from homology"/>
<evidence type="ECO:0000256" key="5">
    <source>
        <dbReference type="ARBA" id="ARBA00023136"/>
    </source>
</evidence>
<evidence type="ECO:0000256" key="4">
    <source>
        <dbReference type="ARBA" id="ARBA00022989"/>
    </source>
</evidence>
<feature type="transmembrane region" description="Helical" evidence="6">
    <location>
        <begin position="276"/>
        <end position="295"/>
    </location>
</feature>
<comment type="caution">
    <text evidence="8">The sequence shown here is derived from an EMBL/GenBank/DDBJ whole genome shotgun (WGS) entry which is preliminary data.</text>
</comment>
<dbReference type="PANTHER" id="PTHR32322">
    <property type="entry name" value="INNER MEMBRANE TRANSPORTER"/>
    <property type="match status" value="1"/>
</dbReference>